<keyword evidence="5" id="KW-0010">Activator</keyword>
<dbReference type="InterPro" id="IPR011006">
    <property type="entry name" value="CheY-like_superfamily"/>
</dbReference>
<evidence type="ECO:0000256" key="4">
    <source>
        <dbReference type="ARBA" id="ARBA00023015"/>
    </source>
</evidence>
<keyword evidence="4" id="KW-0805">Transcription regulation</keyword>
<comment type="subcellular location">
    <subcellularLocation>
        <location evidence="1">Nucleus</location>
    </subcellularLocation>
</comment>
<dbReference type="AlphaFoldDB" id="A0A7J7NVT2"/>
<feature type="region of interest" description="Disordered" evidence="9">
    <location>
        <begin position="15"/>
        <end position="37"/>
    </location>
</feature>
<feature type="compositionally biased region" description="Low complexity" evidence="9">
    <location>
        <begin position="22"/>
        <end position="34"/>
    </location>
</feature>
<feature type="compositionally biased region" description="Basic and acidic residues" evidence="9">
    <location>
        <begin position="207"/>
        <end position="223"/>
    </location>
</feature>
<keyword evidence="6" id="KW-0804">Transcription</keyword>
<dbReference type="Pfam" id="PF00249">
    <property type="entry name" value="Myb_DNA-binding"/>
    <property type="match status" value="1"/>
</dbReference>
<dbReference type="Pfam" id="PF00072">
    <property type="entry name" value="Response_reg"/>
    <property type="match status" value="1"/>
</dbReference>
<organism evidence="12 13">
    <name type="scientific">Kingdonia uniflora</name>
    <dbReference type="NCBI Taxonomy" id="39325"/>
    <lineage>
        <taxon>Eukaryota</taxon>
        <taxon>Viridiplantae</taxon>
        <taxon>Streptophyta</taxon>
        <taxon>Embryophyta</taxon>
        <taxon>Tracheophyta</taxon>
        <taxon>Spermatophyta</taxon>
        <taxon>Magnoliopsida</taxon>
        <taxon>Ranunculales</taxon>
        <taxon>Circaeasteraceae</taxon>
        <taxon>Kingdonia</taxon>
    </lineage>
</organism>
<evidence type="ECO:0000256" key="8">
    <source>
        <dbReference type="PROSITE-ProRule" id="PRU00169"/>
    </source>
</evidence>
<evidence type="ECO:0000259" key="11">
    <source>
        <dbReference type="PROSITE" id="PS51294"/>
    </source>
</evidence>
<dbReference type="PANTHER" id="PTHR43874">
    <property type="entry name" value="TWO-COMPONENT RESPONSE REGULATOR"/>
    <property type="match status" value="1"/>
</dbReference>
<sequence length="538" mass="59905">MVDLSIHLEETPMGNEGETILSRSSSSSNSNMNGSDDEPLFSSDFPAGIRVLVVDHDLESLKVLEKMLRDCLYEVTTCTSVFGALSMLQEKNCGFDMILSDVFASEMDGFKLLSQNGFEMNLSVVLMSQDYKKEIVMEGVLCGACDHLIKPIRKEDIRSIWQHVARSWVKNSRRSGSLEVSDKNKRMSSEVDNASSRNEGSWKILKRSKEEEDEAKERDDSPTLKKPRVVWSPELHKLFVKAVQKIGVDKAVPKKILEAMKLPGITRENVASHLQKYRIHCKKEENSRQPQQNHAASGPLSSQNIPSQQSARAATNGSRSIMPVVDQRIFNSGAPEYGLYDQSNLVHGHPTTIRPNHLTHLQISHYGHYQVNGIGAGNVPPLMSIEQQMFSKEVPNLLSRRNAGYINVRGATYNSVSQPTPLNEFPVNQTVNFPGNNFSLGSNNGVSSNLPSIGMVQDGRSFVNGARTLSPGYDVYNELRDAKTHNHGLNIQYMDLSFGDCRHANPAMFQDEVLSTYLNQHDGVGHDDAKFSYEGFTA</sequence>
<evidence type="ECO:0000256" key="6">
    <source>
        <dbReference type="ARBA" id="ARBA00023163"/>
    </source>
</evidence>
<dbReference type="SUPFAM" id="SSF52172">
    <property type="entry name" value="CheY-like"/>
    <property type="match status" value="1"/>
</dbReference>
<evidence type="ECO:0008006" key="14">
    <source>
        <dbReference type="Google" id="ProtNLM"/>
    </source>
</evidence>
<dbReference type="InterPro" id="IPR017930">
    <property type="entry name" value="Myb_dom"/>
</dbReference>
<keyword evidence="13" id="KW-1185">Reference proteome</keyword>
<comment type="caution">
    <text evidence="12">The sequence shown here is derived from an EMBL/GenBank/DDBJ whole genome shotgun (WGS) entry which is preliminary data.</text>
</comment>
<dbReference type="InterPro" id="IPR045279">
    <property type="entry name" value="ARR-like"/>
</dbReference>
<gene>
    <name evidence="12" type="ORF">GIB67_035117</name>
</gene>
<dbReference type="EMBL" id="JACGCM010000519">
    <property type="protein sequence ID" value="KAF6171160.1"/>
    <property type="molecule type" value="Genomic_DNA"/>
</dbReference>
<dbReference type="Proteomes" id="UP000541444">
    <property type="component" value="Unassembled WGS sequence"/>
</dbReference>
<evidence type="ECO:0000259" key="10">
    <source>
        <dbReference type="PROSITE" id="PS50110"/>
    </source>
</evidence>
<feature type="region of interest" description="Disordered" evidence="9">
    <location>
        <begin position="283"/>
        <end position="318"/>
    </location>
</feature>
<name>A0A7J7NVT2_9MAGN</name>
<dbReference type="FunFam" id="1.10.10.60:FF:000007">
    <property type="entry name" value="Two-component response regulator"/>
    <property type="match status" value="1"/>
</dbReference>
<dbReference type="PROSITE" id="PS51294">
    <property type="entry name" value="HTH_MYB"/>
    <property type="match status" value="1"/>
</dbReference>
<feature type="domain" description="HTH myb-type" evidence="11">
    <location>
        <begin position="221"/>
        <end position="282"/>
    </location>
</feature>
<accession>A0A7J7NVT2</accession>
<dbReference type="InterPro" id="IPR001005">
    <property type="entry name" value="SANT/Myb"/>
</dbReference>
<evidence type="ECO:0000313" key="12">
    <source>
        <dbReference type="EMBL" id="KAF6171160.1"/>
    </source>
</evidence>
<dbReference type="NCBIfam" id="TIGR01557">
    <property type="entry name" value="myb_SHAQKYF"/>
    <property type="match status" value="1"/>
</dbReference>
<keyword evidence="2 8" id="KW-0597">Phosphoprotein</keyword>
<dbReference type="Gene3D" id="3.40.50.2300">
    <property type="match status" value="1"/>
</dbReference>
<reference evidence="12 13" key="1">
    <citation type="journal article" date="2020" name="IScience">
        <title>Genome Sequencing of the Endangered Kingdonia uniflora (Circaeasteraceae, Ranunculales) Reveals Potential Mechanisms of Evolutionary Specialization.</title>
        <authorList>
            <person name="Sun Y."/>
            <person name="Deng T."/>
            <person name="Zhang A."/>
            <person name="Moore M.J."/>
            <person name="Landis J.B."/>
            <person name="Lin N."/>
            <person name="Zhang H."/>
            <person name="Zhang X."/>
            <person name="Huang J."/>
            <person name="Zhang X."/>
            <person name="Sun H."/>
            <person name="Wang H."/>
        </authorList>
    </citation>
    <scope>NUCLEOTIDE SEQUENCE [LARGE SCALE GENOMIC DNA]</scope>
    <source>
        <strain evidence="12">TB1705</strain>
        <tissue evidence="12">Leaf</tissue>
    </source>
</reference>
<feature type="compositionally biased region" description="Basic and acidic residues" evidence="9">
    <location>
        <begin position="180"/>
        <end position="189"/>
    </location>
</feature>
<evidence type="ECO:0000256" key="7">
    <source>
        <dbReference type="ARBA" id="ARBA00023242"/>
    </source>
</evidence>
<dbReference type="GO" id="GO:0009736">
    <property type="term" value="P:cytokinin-activated signaling pathway"/>
    <property type="evidence" value="ECO:0007669"/>
    <property type="project" value="InterPro"/>
</dbReference>
<dbReference type="GO" id="GO:0005634">
    <property type="term" value="C:nucleus"/>
    <property type="evidence" value="ECO:0007669"/>
    <property type="project" value="UniProtKB-SubCell"/>
</dbReference>
<proteinExistence type="predicted"/>
<evidence type="ECO:0000256" key="2">
    <source>
        <dbReference type="ARBA" id="ARBA00022553"/>
    </source>
</evidence>
<dbReference type="GO" id="GO:0000160">
    <property type="term" value="P:phosphorelay signal transduction system"/>
    <property type="evidence" value="ECO:0007669"/>
    <property type="project" value="UniProtKB-KW"/>
</dbReference>
<feature type="region of interest" description="Disordered" evidence="9">
    <location>
        <begin position="179"/>
        <end position="225"/>
    </location>
</feature>
<feature type="compositionally biased region" description="Polar residues" evidence="9">
    <location>
        <begin position="190"/>
        <end position="199"/>
    </location>
</feature>
<dbReference type="GO" id="GO:0003677">
    <property type="term" value="F:DNA binding"/>
    <property type="evidence" value="ECO:0007669"/>
    <property type="project" value="InterPro"/>
</dbReference>
<dbReference type="SUPFAM" id="SSF46689">
    <property type="entry name" value="Homeodomain-like"/>
    <property type="match status" value="1"/>
</dbReference>
<dbReference type="Gene3D" id="1.10.10.60">
    <property type="entry name" value="Homeodomain-like"/>
    <property type="match status" value="1"/>
</dbReference>
<feature type="compositionally biased region" description="Polar residues" evidence="9">
    <location>
        <begin position="288"/>
        <end position="318"/>
    </location>
</feature>
<dbReference type="PROSITE" id="PS50110">
    <property type="entry name" value="RESPONSE_REGULATORY"/>
    <property type="match status" value="1"/>
</dbReference>
<evidence type="ECO:0000256" key="9">
    <source>
        <dbReference type="SAM" id="MobiDB-lite"/>
    </source>
</evidence>
<dbReference type="SMART" id="SM00448">
    <property type="entry name" value="REC"/>
    <property type="match status" value="1"/>
</dbReference>
<evidence type="ECO:0000256" key="1">
    <source>
        <dbReference type="ARBA" id="ARBA00004123"/>
    </source>
</evidence>
<feature type="domain" description="Response regulatory" evidence="10">
    <location>
        <begin position="50"/>
        <end position="165"/>
    </location>
</feature>
<protein>
    <recommendedName>
        <fullName evidence="14">Two-component response regulator</fullName>
    </recommendedName>
</protein>
<dbReference type="PANTHER" id="PTHR43874:SF67">
    <property type="entry name" value="TWO-COMPONENT RESPONSE REGULATOR ARR2"/>
    <property type="match status" value="1"/>
</dbReference>
<dbReference type="InterPro" id="IPR001789">
    <property type="entry name" value="Sig_transdc_resp-reg_receiver"/>
</dbReference>
<dbReference type="InterPro" id="IPR006447">
    <property type="entry name" value="Myb_dom_plants"/>
</dbReference>
<evidence type="ECO:0000313" key="13">
    <source>
        <dbReference type="Proteomes" id="UP000541444"/>
    </source>
</evidence>
<evidence type="ECO:0000256" key="3">
    <source>
        <dbReference type="ARBA" id="ARBA00023012"/>
    </source>
</evidence>
<feature type="modified residue" description="4-aspartylphosphate" evidence="8">
    <location>
        <position position="101"/>
    </location>
</feature>
<dbReference type="CDD" id="cd17584">
    <property type="entry name" value="REC_typeB_ARR-like"/>
    <property type="match status" value="1"/>
</dbReference>
<keyword evidence="7" id="KW-0539">Nucleus</keyword>
<keyword evidence="3" id="KW-0902">Two-component regulatory system</keyword>
<dbReference type="InterPro" id="IPR009057">
    <property type="entry name" value="Homeodomain-like_sf"/>
</dbReference>
<dbReference type="OrthoDB" id="60033at2759"/>
<evidence type="ECO:0000256" key="5">
    <source>
        <dbReference type="ARBA" id="ARBA00023159"/>
    </source>
</evidence>